<evidence type="ECO:0000313" key="11">
    <source>
        <dbReference type="Proteomes" id="UP000032702"/>
    </source>
</evidence>
<sequence length="430" mass="46552">MSVSTSSSVSPRLGLWHWVAFTVGVVPLAVYAFSPREGDLPLYFRTAHAFLQGAIPNQDFRFEYPPYALLWFVPAAWLGPTLPSFIPLFGLQLALFDAFIKWLLLSEGAKRWGNSPRAWVPFAVYTVASWVQSIHYLKRYDLIPAAFVLVALVALARRREALAGWALSVGVVTKLYPVVLVPLALAVCWRRGTSRRLVLGLVAGALPLVPLSFFWPWWNFASFHVERGLQVESLGASLLWAAHRLGLVSGVAWVHAPAAYELHGAAAEAVKVATRWVWVVGSLAAAAVGIGSLRHRLPERAEEWARLALGPLIAFVVLNPVLSPQYLVWLVGAAGLALLSGSPWAPAALFVAAMISRGLFTGASSYGKGLTGSFTVLLLVRNGLLLAAGFALVREAWRLKRAGPEEALRPQALGSPAARQSMPGPLPPSP</sequence>
<feature type="transmembrane region" description="Helical" evidence="9">
    <location>
        <begin position="238"/>
        <end position="260"/>
    </location>
</feature>
<evidence type="ECO:0000313" key="10">
    <source>
        <dbReference type="EMBL" id="EAU67018.1"/>
    </source>
</evidence>
<keyword evidence="3" id="KW-0808">Transferase</keyword>
<keyword evidence="4 9" id="KW-0812">Transmembrane</keyword>
<feature type="transmembrane region" description="Helical" evidence="9">
    <location>
        <begin position="272"/>
        <end position="292"/>
    </location>
</feature>
<dbReference type="GO" id="GO:0005886">
    <property type="term" value="C:plasma membrane"/>
    <property type="evidence" value="ECO:0007669"/>
    <property type="project" value="UniProtKB-SubCell"/>
</dbReference>
<dbReference type="Proteomes" id="UP000032702">
    <property type="component" value="Unassembled WGS sequence"/>
</dbReference>
<feature type="transmembrane region" description="Helical" evidence="9">
    <location>
        <begin position="197"/>
        <end position="218"/>
    </location>
</feature>
<dbReference type="InterPro" id="IPR018584">
    <property type="entry name" value="GT87"/>
</dbReference>
<dbReference type="GO" id="GO:0016758">
    <property type="term" value="F:hexosyltransferase activity"/>
    <property type="evidence" value="ECO:0007669"/>
    <property type="project" value="InterPro"/>
</dbReference>
<evidence type="ECO:0000256" key="1">
    <source>
        <dbReference type="ARBA" id="ARBA00004651"/>
    </source>
</evidence>
<dbReference type="OrthoDB" id="581198at2"/>
<evidence type="ECO:0000256" key="5">
    <source>
        <dbReference type="ARBA" id="ARBA00022989"/>
    </source>
</evidence>
<dbReference type="EMBL" id="AAMD01000042">
    <property type="protein sequence ID" value="EAU67018.1"/>
    <property type="molecule type" value="Genomic_DNA"/>
</dbReference>
<evidence type="ECO:0000256" key="3">
    <source>
        <dbReference type="ARBA" id="ARBA00022679"/>
    </source>
</evidence>
<feature type="transmembrane region" description="Helical" evidence="9">
    <location>
        <begin position="329"/>
        <end position="354"/>
    </location>
</feature>
<name>Q093V5_STIAD</name>
<comment type="subcellular location">
    <subcellularLocation>
        <location evidence="1">Cell membrane</location>
        <topology evidence="1">Multi-pass membrane protein</topology>
    </subcellularLocation>
</comment>
<proteinExistence type="inferred from homology"/>
<keyword evidence="5 9" id="KW-1133">Transmembrane helix</keyword>
<gene>
    <name evidence="10" type="ORF">STIAU_3525</name>
</gene>
<evidence type="ECO:0000256" key="4">
    <source>
        <dbReference type="ARBA" id="ARBA00022692"/>
    </source>
</evidence>
<organism evidence="10 11">
    <name type="scientific">Stigmatella aurantiaca (strain DW4/3-1)</name>
    <dbReference type="NCBI Taxonomy" id="378806"/>
    <lineage>
        <taxon>Bacteria</taxon>
        <taxon>Pseudomonadati</taxon>
        <taxon>Myxococcota</taxon>
        <taxon>Myxococcia</taxon>
        <taxon>Myxococcales</taxon>
        <taxon>Cystobacterineae</taxon>
        <taxon>Archangiaceae</taxon>
        <taxon>Stigmatella</taxon>
    </lineage>
</organism>
<evidence type="ECO:0008006" key="12">
    <source>
        <dbReference type="Google" id="ProtNLM"/>
    </source>
</evidence>
<dbReference type="PATRIC" id="fig|378806.16.peg.6218"/>
<feature type="transmembrane region" description="Helical" evidence="9">
    <location>
        <begin position="304"/>
        <end position="322"/>
    </location>
</feature>
<dbReference type="Pfam" id="PF09594">
    <property type="entry name" value="GT87"/>
    <property type="match status" value="1"/>
</dbReference>
<feature type="transmembrane region" description="Helical" evidence="9">
    <location>
        <begin position="140"/>
        <end position="156"/>
    </location>
</feature>
<feature type="region of interest" description="Disordered" evidence="8">
    <location>
        <begin position="408"/>
        <end position="430"/>
    </location>
</feature>
<dbReference type="RefSeq" id="WP_002613425.1">
    <property type="nucleotide sequence ID" value="NC_014623.1"/>
</dbReference>
<comment type="caution">
    <text evidence="10">The sequence shown here is derived from an EMBL/GenBank/DDBJ whole genome shotgun (WGS) entry which is preliminary data.</text>
</comment>
<feature type="transmembrane region" description="Helical" evidence="9">
    <location>
        <begin position="162"/>
        <end position="185"/>
    </location>
</feature>
<keyword evidence="6 9" id="KW-0472">Membrane</keyword>
<accession>Q093V5</accession>
<comment type="similarity">
    <text evidence="7">Belongs to the glycosyltransferase 87 family.</text>
</comment>
<evidence type="ECO:0000256" key="7">
    <source>
        <dbReference type="ARBA" id="ARBA00024033"/>
    </source>
</evidence>
<evidence type="ECO:0000256" key="9">
    <source>
        <dbReference type="SAM" id="Phobius"/>
    </source>
</evidence>
<evidence type="ECO:0000256" key="2">
    <source>
        <dbReference type="ARBA" id="ARBA00022475"/>
    </source>
</evidence>
<evidence type="ECO:0000256" key="8">
    <source>
        <dbReference type="SAM" id="MobiDB-lite"/>
    </source>
</evidence>
<protein>
    <recommendedName>
        <fullName evidence="12">DUF2029 domain-containing protein</fullName>
    </recommendedName>
</protein>
<feature type="transmembrane region" description="Helical" evidence="9">
    <location>
        <begin position="374"/>
        <end position="393"/>
    </location>
</feature>
<feature type="transmembrane region" description="Helical" evidence="9">
    <location>
        <begin position="15"/>
        <end position="33"/>
    </location>
</feature>
<evidence type="ECO:0000256" key="6">
    <source>
        <dbReference type="ARBA" id="ARBA00023136"/>
    </source>
</evidence>
<reference evidence="10 11" key="1">
    <citation type="submission" date="2006-04" db="EMBL/GenBank/DDBJ databases">
        <authorList>
            <person name="Nierman W.C."/>
        </authorList>
    </citation>
    <scope>NUCLEOTIDE SEQUENCE [LARGE SCALE GENOMIC DNA]</scope>
    <source>
        <strain evidence="10 11">DW4/3-1</strain>
    </source>
</reference>
<keyword evidence="2" id="KW-1003">Cell membrane</keyword>
<dbReference type="AlphaFoldDB" id="Q093V5"/>